<dbReference type="OrthoDB" id="5985073at2759"/>
<dbReference type="PANTHER" id="PTHR47836:SF2">
    <property type="entry name" value="GLYCOSIDE HYDROLASE FAMILY 19 CATALYTIC DOMAIN-CONTAINING PROTEIN"/>
    <property type="match status" value="1"/>
</dbReference>
<sequence length="635" mass="71304">MEDRIPKSRRKDACVRMRFFAAGVITVLVLLSIGTGIGYAFRGRAGPPEGISPPTPPDWLRKHVISVDKKKIKPPIPSDSEEGEEIDNYIVPKIEKNVTIFSGKCPPSLRFGKGPPKSCKGPSDPLKKSPSPLEKWFTKEMFEDLFPFANLGWGPNRCFPYSYEAFAIAARYFPEFGTSSPNEEYSSRENYRRDLAAFFAHAVQETGENNAGLYLHGRPEKEATDCFYRGGFYNWFEGGPTSSFLDPKSPGYAPEDGEKCMMGGRYCAESAELNHFFGCSKNKNDDDGKNVTERMYTGCYFGRGAIQISYNYNYGMFQDWLNEQVGILVDLLTYPNLVMTKLDPPLAVMASLWFYMTPQPPKPAMHDIVMGEWNSGQKNADAGYTGPIFGPTSLIINNECNGEDAHNPGGPGESRRIKAFKWFCHYFDVPAGEDRMLTCKDMPVKLDMIPQKMSYQPDWSTTWKQQTCECAPATYGGMIPYFDPDFYPARFVAFNAENKQKCEDSIYDNPRIMDSDFAPLVAYFSIGAGCIAVAAVMNRLRAKRNRLDEYADLPERVKEPLQGKDSVKRSINLHFRMNSLDSDGEDALFNVPLNNPSTHEYLTVRISDADDIPGMYSAVATSPNEKTAMRSSKQA</sequence>
<dbReference type="GO" id="GO:0004568">
    <property type="term" value="F:chitinase activity"/>
    <property type="evidence" value="ECO:0007669"/>
    <property type="project" value="InterPro"/>
</dbReference>
<evidence type="ECO:0000313" key="1">
    <source>
        <dbReference type="EnsemblMetazoa" id="PPA14242.1"/>
    </source>
</evidence>
<proteinExistence type="predicted"/>
<dbReference type="SUPFAM" id="SSF53955">
    <property type="entry name" value="Lysozyme-like"/>
    <property type="match status" value="1"/>
</dbReference>
<name>A0A2A6CSH8_PRIPA</name>
<dbReference type="CDD" id="cd00325">
    <property type="entry name" value="chitinase_GH19"/>
    <property type="match status" value="1"/>
</dbReference>
<dbReference type="AlphaFoldDB" id="A0A2A6CSH8"/>
<dbReference type="InterPro" id="IPR000726">
    <property type="entry name" value="Glyco_hydro_19_cat"/>
</dbReference>
<dbReference type="InterPro" id="IPR023346">
    <property type="entry name" value="Lysozyme-like_dom_sf"/>
</dbReference>
<protein>
    <submittedName>
        <fullName evidence="1">Glycoside hydrolase</fullName>
    </submittedName>
</protein>
<dbReference type="GO" id="GO:0006032">
    <property type="term" value="P:chitin catabolic process"/>
    <property type="evidence" value="ECO:0007669"/>
    <property type="project" value="InterPro"/>
</dbReference>
<dbReference type="Pfam" id="PF00182">
    <property type="entry name" value="Glyco_hydro_19"/>
    <property type="match status" value="1"/>
</dbReference>
<gene>
    <name evidence="1" type="primary">WBGene00103796</name>
</gene>
<dbReference type="EnsemblMetazoa" id="PPA14242.1">
    <property type="protein sequence ID" value="PPA14242.1"/>
    <property type="gene ID" value="WBGene00103796"/>
</dbReference>
<dbReference type="Gene3D" id="1.10.530.10">
    <property type="match status" value="1"/>
</dbReference>
<dbReference type="Gene3D" id="3.30.20.10">
    <property type="entry name" value="Endochitinase, domain 2"/>
    <property type="match status" value="1"/>
</dbReference>
<organism evidence="1 2">
    <name type="scientific">Pristionchus pacificus</name>
    <name type="common">Parasitic nematode worm</name>
    <dbReference type="NCBI Taxonomy" id="54126"/>
    <lineage>
        <taxon>Eukaryota</taxon>
        <taxon>Metazoa</taxon>
        <taxon>Ecdysozoa</taxon>
        <taxon>Nematoda</taxon>
        <taxon>Chromadorea</taxon>
        <taxon>Rhabditida</taxon>
        <taxon>Rhabditina</taxon>
        <taxon>Diplogasteromorpha</taxon>
        <taxon>Diplogasteroidea</taxon>
        <taxon>Neodiplogasteridae</taxon>
        <taxon>Pristionchus</taxon>
    </lineage>
</organism>
<reference evidence="1" key="2">
    <citation type="submission" date="2022-06" db="UniProtKB">
        <authorList>
            <consortium name="EnsemblMetazoa"/>
        </authorList>
    </citation>
    <scope>IDENTIFICATION</scope>
    <source>
        <strain evidence="1">PS312</strain>
    </source>
</reference>
<reference evidence="2" key="1">
    <citation type="journal article" date="2008" name="Nat. Genet.">
        <title>The Pristionchus pacificus genome provides a unique perspective on nematode lifestyle and parasitism.</title>
        <authorList>
            <person name="Dieterich C."/>
            <person name="Clifton S.W."/>
            <person name="Schuster L.N."/>
            <person name="Chinwalla A."/>
            <person name="Delehaunty K."/>
            <person name="Dinkelacker I."/>
            <person name="Fulton L."/>
            <person name="Fulton R."/>
            <person name="Godfrey J."/>
            <person name="Minx P."/>
            <person name="Mitreva M."/>
            <person name="Roeseler W."/>
            <person name="Tian H."/>
            <person name="Witte H."/>
            <person name="Yang S.P."/>
            <person name="Wilson R.K."/>
            <person name="Sommer R.J."/>
        </authorList>
    </citation>
    <scope>NUCLEOTIDE SEQUENCE [LARGE SCALE GENOMIC DNA]</scope>
    <source>
        <strain evidence="2">PS312</strain>
    </source>
</reference>
<dbReference type="PANTHER" id="PTHR47836">
    <property type="entry name" value="PROTEIN CBG09520-RELATED"/>
    <property type="match status" value="1"/>
</dbReference>
<keyword evidence="2" id="KW-1185">Reference proteome</keyword>
<dbReference type="Proteomes" id="UP000005239">
    <property type="component" value="Unassembled WGS sequence"/>
</dbReference>
<evidence type="ECO:0000313" key="2">
    <source>
        <dbReference type="Proteomes" id="UP000005239"/>
    </source>
</evidence>
<accession>A0A8R1UBL4</accession>
<accession>A0A2A6CSH8</accession>
<dbReference type="GO" id="GO:0016998">
    <property type="term" value="P:cell wall macromolecule catabolic process"/>
    <property type="evidence" value="ECO:0007669"/>
    <property type="project" value="InterPro"/>
</dbReference>